<dbReference type="InterPro" id="IPR036875">
    <property type="entry name" value="Znf_CCHC_sf"/>
</dbReference>
<dbReference type="PROSITE" id="PS50158">
    <property type="entry name" value="ZF_CCHC"/>
    <property type="match status" value="1"/>
</dbReference>
<accession>A0AAF0T7W5</accession>
<feature type="region of interest" description="Disordered" evidence="2">
    <location>
        <begin position="126"/>
        <end position="157"/>
    </location>
</feature>
<evidence type="ECO:0000256" key="2">
    <source>
        <dbReference type="SAM" id="MobiDB-lite"/>
    </source>
</evidence>
<dbReference type="SUPFAM" id="SSF57756">
    <property type="entry name" value="Retrovirus zinc finger-like domains"/>
    <property type="match status" value="1"/>
</dbReference>
<evidence type="ECO:0000313" key="5">
    <source>
        <dbReference type="Proteomes" id="UP001234989"/>
    </source>
</evidence>
<dbReference type="Proteomes" id="UP001234989">
    <property type="component" value="Chromosome 1"/>
</dbReference>
<reference evidence="4" key="1">
    <citation type="submission" date="2023-08" db="EMBL/GenBank/DDBJ databases">
        <title>A de novo genome assembly of Solanum verrucosum Schlechtendal, a Mexican diploid species geographically isolated from the other diploid A-genome species in potato relatives.</title>
        <authorList>
            <person name="Hosaka K."/>
        </authorList>
    </citation>
    <scope>NUCLEOTIDE SEQUENCE</scope>
    <source>
        <tissue evidence="4">Young leaves</tissue>
    </source>
</reference>
<dbReference type="AlphaFoldDB" id="A0AAF0T7W5"/>
<dbReference type="InterPro" id="IPR001878">
    <property type="entry name" value="Znf_CCHC"/>
</dbReference>
<gene>
    <name evidence="4" type="ORF">MTR67_001464</name>
</gene>
<keyword evidence="1" id="KW-0479">Metal-binding</keyword>
<protein>
    <recommendedName>
        <fullName evidence="3">CCHC-type domain-containing protein</fullName>
    </recommendedName>
</protein>
<dbReference type="Pfam" id="PF00098">
    <property type="entry name" value="zf-CCHC"/>
    <property type="match status" value="1"/>
</dbReference>
<dbReference type="GO" id="GO:0008270">
    <property type="term" value="F:zinc ion binding"/>
    <property type="evidence" value="ECO:0007669"/>
    <property type="project" value="UniProtKB-KW"/>
</dbReference>
<sequence>MMAQADKEVVAPVNPNVGTTTTKVRDFIRMNPPEFHGSNIEEDPQMDVSRLMIHAQQIEEKLKEKTRDSKREKRDDGQSSHSRSDGVNHSQCKGCSEQMWPECREYGRIHEGRCLAGSNVCFGCGKRGHKKRDCPILTSRGRDGRQDQTQENHEGSPDAVISKLRSFSLWLCIT</sequence>
<feature type="compositionally biased region" description="Basic and acidic residues" evidence="2">
    <location>
        <begin position="140"/>
        <end position="156"/>
    </location>
</feature>
<keyword evidence="1" id="KW-0863">Zinc-finger</keyword>
<name>A0AAF0T7W5_SOLVR</name>
<feature type="domain" description="CCHC-type" evidence="3">
    <location>
        <begin position="121"/>
        <end position="135"/>
    </location>
</feature>
<proteinExistence type="predicted"/>
<dbReference type="SMART" id="SM00343">
    <property type="entry name" value="ZnF_C2HC"/>
    <property type="match status" value="1"/>
</dbReference>
<evidence type="ECO:0000256" key="1">
    <source>
        <dbReference type="PROSITE-ProRule" id="PRU00047"/>
    </source>
</evidence>
<keyword evidence="1" id="KW-0862">Zinc</keyword>
<keyword evidence="5" id="KW-1185">Reference proteome</keyword>
<feature type="region of interest" description="Disordered" evidence="2">
    <location>
        <begin position="61"/>
        <end position="94"/>
    </location>
</feature>
<dbReference type="Gene3D" id="4.10.60.10">
    <property type="entry name" value="Zinc finger, CCHC-type"/>
    <property type="match status" value="1"/>
</dbReference>
<evidence type="ECO:0000313" key="4">
    <source>
        <dbReference type="EMBL" id="WMV08079.1"/>
    </source>
</evidence>
<dbReference type="GO" id="GO:0003676">
    <property type="term" value="F:nucleic acid binding"/>
    <property type="evidence" value="ECO:0007669"/>
    <property type="project" value="InterPro"/>
</dbReference>
<organism evidence="4 5">
    <name type="scientific">Solanum verrucosum</name>
    <dbReference type="NCBI Taxonomy" id="315347"/>
    <lineage>
        <taxon>Eukaryota</taxon>
        <taxon>Viridiplantae</taxon>
        <taxon>Streptophyta</taxon>
        <taxon>Embryophyta</taxon>
        <taxon>Tracheophyta</taxon>
        <taxon>Spermatophyta</taxon>
        <taxon>Magnoliopsida</taxon>
        <taxon>eudicotyledons</taxon>
        <taxon>Gunneridae</taxon>
        <taxon>Pentapetalae</taxon>
        <taxon>asterids</taxon>
        <taxon>lamiids</taxon>
        <taxon>Solanales</taxon>
        <taxon>Solanaceae</taxon>
        <taxon>Solanoideae</taxon>
        <taxon>Solaneae</taxon>
        <taxon>Solanum</taxon>
    </lineage>
</organism>
<dbReference type="EMBL" id="CP133612">
    <property type="protein sequence ID" value="WMV08079.1"/>
    <property type="molecule type" value="Genomic_DNA"/>
</dbReference>
<feature type="compositionally biased region" description="Basic and acidic residues" evidence="2">
    <location>
        <begin position="61"/>
        <end position="86"/>
    </location>
</feature>
<evidence type="ECO:0000259" key="3">
    <source>
        <dbReference type="PROSITE" id="PS50158"/>
    </source>
</evidence>